<keyword evidence="5 6" id="KW-0472">Membrane</keyword>
<keyword evidence="4 6" id="KW-1133">Transmembrane helix</keyword>
<organism evidence="7 8">
    <name type="scientific">Marisediminitalea aggregata</name>
    <dbReference type="NCBI Taxonomy" id="634436"/>
    <lineage>
        <taxon>Bacteria</taxon>
        <taxon>Pseudomonadati</taxon>
        <taxon>Pseudomonadota</taxon>
        <taxon>Gammaproteobacteria</taxon>
        <taxon>Alteromonadales</taxon>
        <taxon>Alteromonadaceae</taxon>
        <taxon>Marisediminitalea</taxon>
    </lineage>
</organism>
<dbReference type="STRING" id="634436.SAMN05216361_4181"/>
<feature type="transmembrane region" description="Helical" evidence="6">
    <location>
        <begin position="82"/>
        <end position="100"/>
    </location>
</feature>
<evidence type="ECO:0000256" key="1">
    <source>
        <dbReference type="ARBA" id="ARBA00004651"/>
    </source>
</evidence>
<feature type="transmembrane region" description="Helical" evidence="6">
    <location>
        <begin position="288"/>
        <end position="310"/>
    </location>
</feature>
<evidence type="ECO:0000256" key="3">
    <source>
        <dbReference type="ARBA" id="ARBA00022692"/>
    </source>
</evidence>
<protein>
    <submittedName>
        <fullName evidence="7">Solute carrier family 34 (Sodium-dependent phosphate cotransporter)</fullName>
    </submittedName>
</protein>
<comment type="subcellular location">
    <subcellularLocation>
        <location evidence="1">Cell membrane</location>
        <topology evidence="1">Multi-pass membrane protein</topology>
    </subcellularLocation>
</comment>
<evidence type="ECO:0000256" key="4">
    <source>
        <dbReference type="ARBA" id="ARBA00022989"/>
    </source>
</evidence>
<feature type="transmembrane region" description="Helical" evidence="6">
    <location>
        <begin position="362"/>
        <end position="382"/>
    </location>
</feature>
<dbReference type="PANTHER" id="PTHR10010">
    <property type="entry name" value="SOLUTE CARRIER FAMILY 34 SODIUM PHOSPHATE , MEMBER 2-RELATED"/>
    <property type="match status" value="1"/>
</dbReference>
<accession>A0A1M5RQJ4</accession>
<evidence type="ECO:0000256" key="2">
    <source>
        <dbReference type="ARBA" id="ARBA00022475"/>
    </source>
</evidence>
<sequence>MNSPTLSPTVDITVAPQPQRSQWAVLCVLIYFMLLAVSIIGNGFNTMTSGHAEGLFEFASHPVTGLIIGILATALIQSSSTVTSIIVAMVAGGLPITLAVPMMMGANVGTSITNTIVSMGHIHDKREYEKAFQAATIHDVFNVMAVIIFLPLEILFGILEHLSGLLVSWMHSDTAVAVGGFNPIKAVTKPVNEQLQWLLGDLSNGYAGAIMIILGIGLIVASITFLGRIMKALMVGRAKSLLYKSIGRGPVSGIASGTAVTVLVQSSSTTTSLMVPLVGSGVLTARDIYPFTLGANIGTCITALIAALGITGVMAEPALQIALVHLVYNVLAVATIFGLPWLREIPPVFSAALARQVAKRKILGVMYILGVFFALPFGLLLLSGFRL</sequence>
<gene>
    <name evidence="7" type="ORF">SAMN05216361_4181</name>
</gene>
<keyword evidence="3 6" id="KW-0812">Transmembrane</keyword>
<dbReference type="EMBL" id="FQWD01000008">
    <property type="protein sequence ID" value="SHH28133.1"/>
    <property type="molecule type" value="Genomic_DNA"/>
</dbReference>
<dbReference type="Pfam" id="PF02690">
    <property type="entry name" value="Na_Pi_cotrans"/>
    <property type="match status" value="2"/>
</dbReference>
<proteinExistence type="predicted"/>
<dbReference type="GO" id="GO:0005436">
    <property type="term" value="F:sodium:phosphate symporter activity"/>
    <property type="evidence" value="ECO:0007669"/>
    <property type="project" value="InterPro"/>
</dbReference>
<dbReference type="PANTHER" id="PTHR10010:SF46">
    <property type="entry name" value="SODIUM-DEPENDENT PHOSPHATE TRANSPORT PROTEIN 2B"/>
    <property type="match status" value="1"/>
</dbReference>
<evidence type="ECO:0000256" key="6">
    <source>
        <dbReference type="SAM" id="Phobius"/>
    </source>
</evidence>
<dbReference type="RefSeq" id="WP_073325120.1">
    <property type="nucleotide sequence ID" value="NZ_FQWD01000008.1"/>
</dbReference>
<name>A0A1M5RQJ4_9ALTE</name>
<dbReference type="GO" id="GO:0044341">
    <property type="term" value="P:sodium-dependent phosphate transport"/>
    <property type="evidence" value="ECO:0007669"/>
    <property type="project" value="InterPro"/>
</dbReference>
<dbReference type="OrthoDB" id="9763003at2"/>
<dbReference type="GO" id="GO:0005886">
    <property type="term" value="C:plasma membrane"/>
    <property type="evidence" value="ECO:0007669"/>
    <property type="project" value="UniProtKB-SubCell"/>
</dbReference>
<feature type="transmembrane region" description="Helical" evidence="6">
    <location>
        <begin position="140"/>
        <end position="159"/>
    </location>
</feature>
<dbReference type="NCBIfam" id="NF037997">
    <property type="entry name" value="Na_Pi_symport"/>
    <property type="match status" value="1"/>
</dbReference>
<dbReference type="InterPro" id="IPR003841">
    <property type="entry name" value="Na/Pi_transpt"/>
</dbReference>
<evidence type="ECO:0000313" key="8">
    <source>
        <dbReference type="Proteomes" id="UP000184520"/>
    </source>
</evidence>
<evidence type="ECO:0000256" key="5">
    <source>
        <dbReference type="ARBA" id="ARBA00023136"/>
    </source>
</evidence>
<feature type="transmembrane region" description="Helical" evidence="6">
    <location>
        <begin position="206"/>
        <end position="229"/>
    </location>
</feature>
<keyword evidence="8" id="KW-1185">Reference proteome</keyword>
<keyword evidence="2" id="KW-1003">Cell membrane</keyword>
<feature type="transmembrane region" description="Helical" evidence="6">
    <location>
        <begin position="322"/>
        <end position="342"/>
    </location>
</feature>
<feature type="transmembrane region" description="Helical" evidence="6">
    <location>
        <begin position="56"/>
        <end position="76"/>
    </location>
</feature>
<feature type="transmembrane region" description="Helical" evidence="6">
    <location>
        <begin position="23"/>
        <end position="44"/>
    </location>
</feature>
<dbReference type="Proteomes" id="UP000184520">
    <property type="component" value="Unassembled WGS sequence"/>
</dbReference>
<evidence type="ECO:0000313" key="7">
    <source>
        <dbReference type="EMBL" id="SHH28133.1"/>
    </source>
</evidence>
<dbReference type="AlphaFoldDB" id="A0A1M5RQJ4"/>
<reference evidence="8" key="1">
    <citation type="submission" date="2016-11" db="EMBL/GenBank/DDBJ databases">
        <authorList>
            <person name="Varghese N."/>
            <person name="Submissions S."/>
        </authorList>
    </citation>
    <scope>NUCLEOTIDE SEQUENCE [LARGE SCALE GENOMIC DNA]</scope>
    <source>
        <strain evidence="8">CGMCC 1.8995</strain>
    </source>
</reference>